<dbReference type="InterPro" id="IPR005119">
    <property type="entry name" value="LysR_subst-bd"/>
</dbReference>
<keyword evidence="2" id="KW-0805">Transcription regulation</keyword>
<protein>
    <submittedName>
        <fullName evidence="7">LysR family transcriptional regulator</fullName>
    </submittedName>
</protein>
<evidence type="ECO:0000256" key="5">
    <source>
        <dbReference type="ARBA" id="ARBA00023163"/>
    </source>
</evidence>
<keyword evidence="4" id="KW-0010">Activator</keyword>
<keyword evidence="3" id="KW-0238">DNA-binding</keyword>
<dbReference type="Pfam" id="PF00126">
    <property type="entry name" value="HTH_1"/>
    <property type="match status" value="1"/>
</dbReference>
<dbReference type="SUPFAM" id="SSF46785">
    <property type="entry name" value="Winged helix' DNA-binding domain"/>
    <property type="match status" value="1"/>
</dbReference>
<dbReference type="Gene3D" id="3.40.190.290">
    <property type="match status" value="1"/>
</dbReference>
<dbReference type="EMBL" id="QKRX01000002">
    <property type="protein sequence ID" value="RAU19345.1"/>
    <property type="molecule type" value="Genomic_DNA"/>
</dbReference>
<dbReference type="GO" id="GO:0003700">
    <property type="term" value="F:DNA-binding transcription factor activity"/>
    <property type="evidence" value="ECO:0007669"/>
    <property type="project" value="InterPro"/>
</dbReference>
<feature type="domain" description="HTH lysR-type" evidence="6">
    <location>
        <begin position="5"/>
        <end position="62"/>
    </location>
</feature>
<dbReference type="PANTHER" id="PTHR30293:SF2">
    <property type="entry name" value="TRANSCRIPTIONAL ACTIVATOR PROTEIN NHAR"/>
    <property type="match status" value="1"/>
</dbReference>
<evidence type="ECO:0000313" key="8">
    <source>
        <dbReference type="Proteomes" id="UP000250744"/>
    </source>
</evidence>
<evidence type="ECO:0000256" key="3">
    <source>
        <dbReference type="ARBA" id="ARBA00023125"/>
    </source>
</evidence>
<accession>A0A364NR32</accession>
<evidence type="ECO:0000313" key="7">
    <source>
        <dbReference type="EMBL" id="RAU19345.1"/>
    </source>
</evidence>
<evidence type="ECO:0000256" key="2">
    <source>
        <dbReference type="ARBA" id="ARBA00023015"/>
    </source>
</evidence>
<evidence type="ECO:0000259" key="6">
    <source>
        <dbReference type="PROSITE" id="PS50931"/>
    </source>
</evidence>
<name>A0A364NR32_9GAMM</name>
<dbReference type="Proteomes" id="UP000250744">
    <property type="component" value="Unassembled WGS sequence"/>
</dbReference>
<keyword evidence="5" id="KW-0804">Transcription</keyword>
<organism evidence="7 8">
    <name type="scientific">Nitrincola tibetensis</name>
    <dbReference type="NCBI Taxonomy" id="2219697"/>
    <lineage>
        <taxon>Bacteria</taxon>
        <taxon>Pseudomonadati</taxon>
        <taxon>Pseudomonadota</taxon>
        <taxon>Gammaproteobacteria</taxon>
        <taxon>Oceanospirillales</taxon>
        <taxon>Oceanospirillaceae</taxon>
        <taxon>Nitrincola</taxon>
    </lineage>
</organism>
<dbReference type="GO" id="GO:0003677">
    <property type="term" value="F:DNA binding"/>
    <property type="evidence" value="ECO:0007669"/>
    <property type="project" value="UniProtKB-KW"/>
</dbReference>
<proteinExistence type="inferred from homology"/>
<dbReference type="OrthoDB" id="464481at2"/>
<dbReference type="RefSeq" id="WP_112157580.1">
    <property type="nucleotide sequence ID" value="NZ_QKRX01000002.1"/>
</dbReference>
<dbReference type="Pfam" id="PF03466">
    <property type="entry name" value="LysR_substrate"/>
    <property type="match status" value="1"/>
</dbReference>
<dbReference type="GO" id="GO:2000142">
    <property type="term" value="P:regulation of DNA-templated transcription initiation"/>
    <property type="evidence" value="ECO:0007669"/>
    <property type="project" value="TreeGrafter"/>
</dbReference>
<dbReference type="PROSITE" id="PS50931">
    <property type="entry name" value="HTH_LYSR"/>
    <property type="match status" value="1"/>
</dbReference>
<gene>
    <name evidence="7" type="ORF">DN062_03545</name>
</gene>
<sequence>MDNKINYKHLHYFRTIAKEGSIAAASEILKLAPQTLSGQLSQLESDFGRLLFKREGRKLKLTPFGQQVFDYTDAMFSIADELSYFLNTDQLVERNIFRVGVSSSIHKLIVFNLLQPAYNKTPNLHLICKTGETERQLNELRSHKLDLIITDRLKVIDDITTFQLKEVLSSGISLFAAPSIATKLRNKGLPDSLQDAVLLANARNAVYFERLIAWLAKRNIHMRIGAEIDDSALIKIFGAHGMGVFAAPTMIADEVCRQYQVEQLLEIDSVQDKIYALYKDISNASPWIDEICLSGTT</sequence>
<keyword evidence="8" id="KW-1185">Reference proteome</keyword>
<dbReference type="InterPro" id="IPR036388">
    <property type="entry name" value="WH-like_DNA-bd_sf"/>
</dbReference>
<evidence type="ECO:0000256" key="4">
    <source>
        <dbReference type="ARBA" id="ARBA00023159"/>
    </source>
</evidence>
<dbReference type="Gene3D" id="1.10.10.10">
    <property type="entry name" value="Winged helix-like DNA-binding domain superfamily/Winged helix DNA-binding domain"/>
    <property type="match status" value="1"/>
</dbReference>
<dbReference type="SUPFAM" id="SSF53850">
    <property type="entry name" value="Periplasmic binding protein-like II"/>
    <property type="match status" value="1"/>
</dbReference>
<comment type="caution">
    <text evidence="7">The sequence shown here is derived from an EMBL/GenBank/DDBJ whole genome shotgun (WGS) entry which is preliminary data.</text>
</comment>
<evidence type="ECO:0000256" key="1">
    <source>
        <dbReference type="ARBA" id="ARBA00009437"/>
    </source>
</evidence>
<dbReference type="InterPro" id="IPR000847">
    <property type="entry name" value="LysR_HTH_N"/>
</dbReference>
<reference evidence="7 8" key="1">
    <citation type="submission" date="2018-06" db="EMBL/GenBank/DDBJ databases">
        <title>Nitrincola tibetense sp. nov., isolated from Lake XuguoCo on Tibetan Plateau.</title>
        <authorList>
            <person name="Xing P."/>
        </authorList>
    </citation>
    <scope>NUCLEOTIDE SEQUENCE [LARGE SCALE GENOMIC DNA]</scope>
    <source>
        <strain evidence="8">xg18</strain>
    </source>
</reference>
<dbReference type="AlphaFoldDB" id="A0A364NR32"/>
<dbReference type="InterPro" id="IPR036390">
    <property type="entry name" value="WH_DNA-bd_sf"/>
</dbReference>
<comment type="similarity">
    <text evidence="1">Belongs to the LysR transcriptional regulatory family.</text>
</comment>
<dbReference type="PANTHER" id="PTHR30293">
    <property type="entry name" value="TRANSCRIPTIONAL REGULATORY PROTEIN NAC-RELATED"/>
    <property type="match status" value="1"/>
</dbReference>